<dbReference type="AlphaFoldDB" id="A0A2G9TG52"/>
<feature type="non-terminal residue" evidence="1">
    <location>
        <position position="1"/>
    </location>
</feature>
<name>A0A2G9TG52_TELCI</name>
<evidence type="ECO:0000313" key="1">
    <source>
        <dbReference type="EMBL" id="PIO56512.1"/>
    </source>
</evidence>
<accession>A0A2G9TG52</accession>
<proteinExistence type="predicted"/>
<keyword evidence="2" id="KW-1185">Reference proteome</keyword>
<dbReference type="Proteomes" id="UP000230423">
    <property type="component" value="Unassembled WGS sequence"/>
</dbReference>
<dbReference type="EMBL" id="KZ375618">
    <property type="protein sequence ID" value="PIO56512.1"/>
    <property type="molecule type" value="Genomic_DNA"/>
</dbReference>
<evidence type="ECO:0008006" key="3">
    <source>
        <dbReference type="Google" id="ProtNLM"/>
    </source>
</evidence>
<protein>
    <recommendedName>
        <fullName evidence="3">MSP domain-containing protein</fullName>
    </recommendedName>
</protein>
<evidence type="ECO:0000313" key="2">
    <source>
        <dbReference type="Proteomes" id="UP000230423"/>
    </source>
</evidence>
<reference evidence="1 2" key="1">
    <citation type="submission" date="2015-09" db="EMBL/GenBank/DDBJ databases">
        <title>Draft genome of the parasitic nematode Teladorsagia circumcincta isolate WARC Sus (inbred).</title>
        <authorList>
            <person name="Mitreva M."/>
        </authorList>
    </citation>
    <scope>NUCLEOTIDE SEQUENCE [LARGE SCALE GENOMIC DNA]</scope>
    <source>
        <strain evidence="1 2">S</strain>
    </source>
</reference>
<sequence length="98" mass="10812">PGRIKAKSFPQFLLATSTVSPTIVFNATYDDKHLYNIKVINACGRHIENSMKIINMKRLTTGLASGVRLLGGHTYGCLLCVSTADVRTPTTIVFRRMV</sequence>
<gene>
    <name evidence="1" type="ORF">TELCIR_22088</name>
</gene>
<organism evidence="1 2">
    <name type="scientific">Teladorsagia circumcincta</name>
    <name type="common">Brown stomach worm</name>
    <name type="synonym">Ostertagia circumcincta</name>
    <dbReference type="NCBI Taxonomy" id="45464"/>
    <lineage>
        <taxon>Eukaryota</taxon>
        <taxon>Metazoa</taxon>
        <taxon>Ecdysozoa</taxon>
        <taxon>Nematoda</taxon>
        <taxon>Chromadorea</taxon>
        <taxon>Rhabditida</taxon>
        <taxon>Rhabditina</taxon>
        <taxon>Rhabditomorpha</taxon>
        <taxon>Strongyloidea</taxon>
        <taxon>Trichostrongylidae</taxon>
        <taxon>Teladorsagia</taxon>
    </lineage>
</organism>